<dbReference type="EMBL" id="GBRH01211672">
    <property type="protein sequence ID" value="JAD86223.1"/>
    <property type="molecule type" value="Transcribed_RNA"/>
</dbReference>
<name>A0A0A9DHR6_ARUDO</name>
<dbReference type="AlphaFoldDB" id="A0A0A9DHR6"/>
<proteinExistence type="predicted"/>
<organism evidence="1">
    <name type="scientific">Arundo donax</name>
    <name type="common">Giant reed</name>
    <name type="synonym">Donax arundinaceus</name>
    <dbReference type="NCBI Taxonomy" id="35708"/>
    <lineage>
        <taxon>Eukaryota</taxon>
        <taxon>Viridiplantae</taxon>
        <taxon>Streptophyta</taxon>
        <taxon>Embryophyta</taxon>
        <taxon>Tracheophyta</taxon>
        <taxon>Spermatophyta</taxon>
        <taxon>Magnoliopsida</taxon>
        <taxon>Liliopsida</taxon>
        <taxon>Poales</taxon>
        <taxon>Poaceae</taxon>
        <taxon>PACMAD clade</taxon>
        <taxon>Arundinoideae</taxon>
        <taxon>Arundineae</taxon>
        <taxon>Arundo</taxon>
    </lineage>
</organism>
<reference evidence="1" key="2">
    <citation type="journal article" date="2015" name="Data Brief">
        <title>Shoot transcriptome of the giant reed, Arundo donax.</title>
        <authorList>
            <person name="Barrero R.A."/>
            <person name="Guerrero F.D."/>
            <person name="Moolhuijzen P."/>
            <person name="Goolsby J.A."/>
            <person name="Tidwell J."/>
            <person name="Bellgard S.E."/>
            <person name="Bellgard M.I."/>
        </authorList>
    </citation>
    <scope>NUCLEOTIDE SEQUENCE</scope>
    <source>
        <tissue evidence="1">Shoot tissue taken approximately 20 cm above the soil surface</tissue>
    </source>
</reference>
<evidence type="ECO:0000313" key="1">
    <source>
        <dbReference type="EMBL" id="JAD86223.1"/>
    </source>
</evidence>
<protein>
    <submittedName>
        <fullName evidence="1">Uncharacterized protein</fullName>
    </submittedName>
</protein>
<sequence length="22" mass="2443">MLQQTPVSLHCTVLAGIAWNPY</sequence>
<reference evidence="1" key="1">
    <citation type="submission" date="2014-09" db="EMBL/GenBank/DDBJ databases">
        <authorList>
            <person name="Magalhaes I.L.F."/>
            <person name="Oliveira U."/>
            <person name="Santos F.R."/>
            <person name="Vidigal T.H.D.A."/>
            <person name="Brescovit A.D."/>
            <person name="Santos A.J."/>
        </authorList>
    </citation>
    <scope>NUCLEOTIDE SEQUENCE</scope>
    <source>
        <tissue evidence="1">Shoot tissue taken approximately 20 cm above the soil surface</tissue>
    </source>
</reference>
<accession>A0A0A9DHR6</accession>